<dbReference type="InterPro" id="IPR014018">
    <property type="entry name" value="SecA_motor_DEAD"/>
</dbReference>
<dbReference type="Pfam" id="PF07517">
    <property type="entry name" value="SecA_DEAD"/>
    <property type="match status" value="1"/>
</dbReference>
<dbReference type="EMBL" id="CASHTH010000476">
    <property type="protein sequence ID" value="CAI8002337.1"/>
    <property type="molecule type" value="Genomic_DNA"/>
</dbReference>
<comment type="subcellular location">
    <subcellularLocation>
        <location evidence="1">Membrane</location>
        <topology evidence="1">Peripheral membrane protein</topology>
    </subcellularLocation>
</comment>
<dbReference type="SUPFAM" id="SSF81767">
    <property type="entry name" value="Pre-protein crosslinking domain of SecA"/>
    <property type="match status" value="1"/>
</dbReference>
<evidence type="ECO:0000256" key="7">
    <source>
        <dbReference type="ARBA" id="ARBA00022840"/>
    </source>
</evidence>
<dbReference type="Pfam" id="PF07516">
    <property type="entry name" value="SecA_SW"/>
    <property type="match status" value="1"/>
</dbReference>
<gene>
    <name evidence="16" type="ORF">GBAR_LOCUS3372</name>
</gene>
<dbReference type="InterPro" id="IPR001650">
    <property type="entry name" value="Helicase_C-like"/>
</dbReference>
<dbReference type="SMART" id="SM00957">
    <property type="entry name" value="SecA_DEAD"/>
    <property type="match status" value="1"/>
</dbReference>
<keyword evidence="3 12" id="KW-0813">Transport</keyword>
<dbReference type="InterPro" id="IPR020937">
    <property type="entry name" value="SecA_CS"/>
</dbReference>
<keyword evidence="9" id="KW-1278">Translocase</keyword>
<dbReference type="PROSITE" id="PS51196">
    <property type="entry name" value="SECA_MOTOR_DEAD"/>
    <property type="match status" value="1"/>
</dbReference>
<dbReference type="FunFam" id="3.90.1440.10:FF:000002">
    <property type="entry name" value="Protein translocase subunit SecA"/>
    <property type="match status" value="1"/>
</dbReference>
<dbReference type="Pfam" id="PF01043">
    <property type="entry name" value="SecA_PP_bind"/>
    <property type="match status" value="1"/>
</dbReference>
<dbReference type="GO" id="GO:0006886">
    <property type="term" value="P:intracellular protein transport"/>
    <property type="evidence" value="ECO:0007669"/>
    <property type="project" value="InterPro"/>
</dbReference>
<dbReference type="NCBIfam" id="TIGR00963">
    <property type="entry name" value="secA"/>
    <property type="match status" value="1"/>
</dbReference>
<comment type="caution">
    <text evidence="16">The sequence shown here is derived from an EMBL/GenBank/DDBJ whole genome shotgun (WGS) entry which is preliminary data.</text>
</comment>
<accession>A0AA35R4U6</accession>
<dbReference type="InterPro" id="IPR044722">
    <property type="entry name" value="SecA_SF2_C"/>
</dbReference>
<dbReference type="CDD" id="cd18803">
    <property type="entry name" value="SF2_C_secA"/>
    <property type="match status" value="1"/>
</dbReference>
<protein>
    <recommendedName>
        <fullName evidence="12">Protein translocase subunit SecA</fullName>
    </recommendedName>
</protein>
<dbReference type="PRINTS" id="PR00906">
    <property type="entry name" value="SECA"/>
</dbReference>
<evidence type="ECO:0000259" key="14">
    <source>
        <dbReference type="PROSITE" id="PS51194"/>
    </source>
</evidence>
<keyword evidence="4" id="KW-1003">Cell membrane</keyword>
<dbReference type="PANTHER" id="PTHR30612">
    <property type="entry name" value="SECA INNER MEMBRANE COMPONENT OF SEC PROTEIN SECRETION SYSTEM"/>
    <property type="match status" value="1"/>
</dbReference>
<evidence type="ECO:0000256" key="4">
    <source>
        <dbReference type="ARBA" id="ARBA00022475"/>
    </source>
</evidence>
<dbReference type="InterPro" id="IPR011116">
    <property type="entry name" value="SecA_Wing/Scaffold"/>
</dbReference>
<feature type="domain" description="Helicase ATP-binding" evidence="13">
    <location>
        <begin position="55"/>
        <end position="214"/>
    </location>
</feature>
<dbReference type="GO" id="GO:0005829">
    <property type="term" value="C:cytosol"/>
    <property type="evidence" value="ECO:0007669"/>
    <property type="project" value="TreeGrafter"/>
</dbReference>
<evidence type="ECO:0000256" key="9">
    <source>
        <dbReference type="ARBA" id="ARBA00022967"/>
    </source>
</evidence>
<dbReference type="PROSITE" id="PS51194">
    <property type="entry name" value="HELICASE_CTER"/>
    <property type="match status" value="1"/>
</dbReference>
<keyword evidence="5" id="KW-0963">Cytoplasm</keyword>
<keyword evidence="8 12" id="KW-0653">Protein transport</keyword>
<dbReference type="InterPro" id="IPR014001">
    <property type="entry name" value="Helicase_ATP-bd"/>
</dbReference>
<evidence type="ECO:0000259" key="15">
    <source>
        <dbReference type="PROSITE" id="PS51196"/>
    </source>
</evidence>
<comment type="similarity">
    <text evidence="2 12">Belongs to the SecA family.</text>
</comment>
<evidence type="ECO:0000256" key="8">
    <source>
        <dbReference type="ARBA" id="ARBA00022927"/>
    </source>
</evidence>
<organism evidence="16 17">
    <name type="scientific">Geodia barretti</name>
    <name type="common">Barrett's horny sponge</name>
    <dbReference type="NCBI Taxonomy" id="519541"/>
    <lineage>
        <taxon>Eukaryota</taxon>
        <taxon>Metazoa</taxon>
        <taxon>Porifera</taxon>
        <taxon>Demospongiae</taxon>
        <taxon>Heteroscleromorpha</taxon>
        <taxon>Tetractinellida</taxon>
        <taxon>Astrophorina</taxon>
        <taxon>Geodiidae</taxon>
        <taxon>Geodia</taxon>
    </lineage>
</organism>
<dbReference type="GO" id="GO:0005524">
    <property type="term" value="F:ATP binding"/>
    <property type="evidence" value="ECO:0007669"/>
    <property type="project" value="UniProtKB-KW"/>
</dbReference>
<keyword evidence="10 12" id="KW-0811">Translocation</keyword>
<evidence type="ECO:0000256" key="6">
    <source>
        <dbReference type="ARBA" id="ARBA00022741"/>
    </source>
</evidence>
<dbReference type="PROSITE" id="PS51192">
    <property type="entry name" value="HELICASE_ATP_BIND_1"/>
    <property type="match status" value="1"/>
</dbReference>
<dbReference type="PROSITE" id="PS01312">
    <property type="entry name" value="SECA"/>
    <property type="match status" value="1"/>
</dbReference>
<name>A0AA35R4U6_GEOBA</name>
<evidence type="ECO:0000256" key="1">
    <source>
        <dbReference type="ARBA" id="ARBA00004170"/>
    </source>
</evidence>
<keyword evidence="6 12" id="KW-0547">Nucleotide-binding</keyword>
<dbReference type="SUPFAM" id="SSF81886">
    <property type="entry name" value="Helical scaffold and wing domains of SecA"/>
    <property type="match status" value="1"/>
</dbReference>
<dbReference type="InterPro" id="IPR036266">
    <property type="entry name" value="SecA_Wing/Scaffold_sf"/>
</dbReference>
<evidence type="ECO:0000256" key="3">
    <source>
        <dbReference type="ARBA" id="ARBA00022448"/>
    </source>
</evidence>
<evidence type="ECO:0000256" key="5">
    <source>
        <dbReference type="ARBA" id="ARBA00022490"/>
    </source>
</evidence>
<dbReference type="CDD" id="cd17928">
    <property type="entry name" value="DEXDc_SecA"/>
    <property type="match status" value="1"/>
</dbReference>
<evidence type="ECO:0000313" key="17">
    <source>
        <dbReference type="Proteomes" id="UP001174909"/>
    </source>
</evidence>
<dbReference type="Pfam" id="PF21090">
    <property type="entry name" value="P-loop_SecA"/>
    <property type="match status" value="1"/>
</dbReference>
<evidence type="ECO:0000256" key="10">
    <source>
        <dbReference type="ARBA" id="ARBA00023010"/>
    </source>
</evidence>
<evidence type="ECO:0000256" key="11">
    <source>
        <dbReference type="ARBA" id="ARBA00023136"/>
    </source>
</evidence>
<dbReference type="InterPro" id="IPR011130">
    <property type="entry name" value="SecA_preprotein_X-link_dom"/>
</dbReference>
<sequence>MQARSDAELGGLTQQFRDRLDRGESLDDLLPEAFAAVREVAQRNLGQRHYDVQLIGGIVLHRGQIAEMRTGEGKTLVATLPVYLNAISGQGVHVVTVNDYLARRDPVWMGPIYHNLGLTAAPAGMKFLRQVNREEAYRADVLYGTNNEFGFDYLRDNMALEAENRVQRELHFAIVDEVDNILIDEARTPLIISGPAEEPVQHYYTFARLVPRLDPDEDYTIDERTQAISLTQEGIEKMEQWTKVDNLYDPDNYHLVHYIENALNAQVQKVKDKDYVLRDGEVVIVDEFTGRLQFGRRWSDGLHQAVEAKEGMKIQRESVTYATITLQNYFRMYDKLAGMTGTAATEADEFYKIYGLEVAIIPTNVEMIRADEPDLIFQATESKWKSVVEDILTTHETGRPILVGTTSIEASEALSERLKRRGVPHQVLNAKNHAQEAGIIAQAGGLGSVTVSTNMAGRGTDIVLDAEVVELGGLHVIGTEHHDARRIDNQLRGRSGRQGDPGSSQFYVALEDELMQRFGGDRIKSVMGWTGMDEETPIENKLITKSISGAQVKVEGYHFDVRKHLLNFDDVLNQQRAIIYTDRVRILNGDNLKEKIVEMLRQEFSDLILKHLPDRHADNWDATGLSRNWRSSARCRRNSGTKIGYAATRLRI</sequence>
<dbReference type="Gene3D" id="1.10.3060.10">
    <property type="entry name" value="Helical scaffold and wing domains of SecA"/>
    <property type="match status" value="1"/>
</dbReference>
<feature type="domain" description="SecA family profile" evidence="15">
    <location>
        <begin position="1"/>
        <end position="539"/>
    </location>
</feature>
<dbReference type="Proteomes" id="UP001174909">
    <property type="component" value="Unassembled WGS sequence"/>
</dbReference>
<keyword evidence="11" id="KW-0472">Membrane</keyword>
<dbReference type="PANTHER" id="PTHR30612:SF0">
    <property type="entry name" value="CHLOROPLAST PROTEIN-TRANSPORTING ATPASE"/>
    <property type="match status" value="1"/>
</dbReference>
<reference evidence="16" key="1">
    <citation type="submission" date="2023-03" db="EMBL/GenBank/DDBJ databases">
        <authorList>
            <person name="Steffen K."/>
            <person name="Cardenas P."/>
        </authorList>
    </citation>
    <scope>NUCLEOTIDE SEQUENCE</scope>
</reference>
<dbReference type="InterPro" id="IPR036670">
    <property type="entry name" value="SecA_X-link_sf"/>
</dbReference>
<evidence type="ECO:0000259" key="13">
    <source>
        <dbReference type="PROSITE" id="PS51192"/>
    </source>
</evidence>
<proteinExistence type="inferred from homology"/>
<feature type="domain" description="Helicase C-terminal" evidence="14">
    <location>
        <begin position="387"/>
        <end position="544"/>
    </location>
</feature>
<dbReference type="FunFam" id="3.40.50.300:FF:000429">
    <property type="entry name" value="Preprotein translocase subunit SecA"/>
    <property type="match status" value="1"/>
</dbReference>
<keyword evidence="7 12" id="KW-0067">ATP-binding</keyword>
<dbReference type="InterPro" id="IPR000185">
    <property type="entry name" value="SecA"/>
</dbReference>
<evidence type="ECO:0000256" key="12">
    <source>
        <dbReference type="RuleBase" id="RU003874"/>
    </source>
</evidence>
<dbReference type="AlphaFoldDB" id="A0AA35R4U6"/>
<dbReference type="SUPFAM" id="SSF52540">
    <property type="entry name" value="P-loop containing nucleoside triphosphate hydrolases"/>
    <property type="match status" value="2"/>
</dbReference>
<dbReference type="GO" id="GO:0005886">
    <property type="term" value="C:plasma membrane"/>
    <property type="evidence" value="ECO:0007669"/>
    <property type="project" value="TreeGrafter"/>
</dbReference>
<dbReference type="GO" id="GO:0017038">
    <property type="term" value="P:protein import"/>
    <property type="evidence" value="ECO:0007669"/>
    <property type="project" value="InterPro"/>
</dbReference>
<dbReference type="HAMAP" id="MF_01382">
    <property type="entry name" value="SecA"/>
    <property type="match status" value="1"/>
</dbReference>
<evidence type="ECO:0000256" key="2">
    <source>
        <dbReference type="ARBA" id="ARBA00007650"/>
    </source>
</evidence>
<keyword evidence="17" id="KW-1185">Reference proteome</keyword>
<dbReference type="InterPro" id="IPR011115">
    <property type="entry name" value="SecA_DEAD"/>
</dbReference>
<dbReference type="Gene3D" id="3.40.50.300">
    <property type="entry name" value="P-loop containing nucleotide triphosphate hydrolases"/>
    <property type="match status" value="3"/>
</dbReference>
<dbReference type="Gene3D" id="3.90.1440.10">
    <property type="entry name" value="SecA, preprotein cross-linking domain"/>
    <property type="match status" value="1"/>
</dbReference>
<dbReference type="GO" id="GO:0006605">
    <property type="term" value="P:protein targeting"/>
    <property type="evidence" value="ECO:0007669"/>
    <property type="project" value="InterPro"/>
</dbReference>
<dbReference type="SMART" id="SM00958">
    <property type="entry name" value="SecA_PP_bind"/>
    <property type="match status" value="1"/>
</dbReference>
<evidence type="ECO:0000313" key="16">
    <source>
        <dbReference type="EMBL" id="CAI8002337.1"/>
    </source>
</evidence>
<dbReference type="InterPro" id="IPR027417">
    <property type="entry name" value="P-loop_NTPase"/>
</dbReference>